<protein>
    <submittedName>
        <fullName evidence="1">Uncharacterized protein</fullName>
    </submittedName>
</protein>
<reference evidence="1 2" key="1">
    <citation type="submission" date="2024-01" db="EMBL/GenBank/DDBJ databases">
        <title>Genome assemblies of Stephania.</title>
        <authorList>
            <person name="Yang L."/>
        </authorList>
    </citation>
    <scope>NUCLEOTIDE SEQUENCE [LARGE SCALE GENOMIC DNA]</scope>
    <source>
        <strain evidence="1">YNDBR</strain>
        <tissue evidence="1">Leaf</tissue>
    </source>
</reference>
<keyword evidence="2" id="KW-1185">Reference proteome</keyword>
<evidence type="ECO:0000313" key="2">
    <source>
        <dbReference type="Proteomes" id="UP001420932"/>
    </source>
</evidence>
<dbReference type="AlphaFoldDB" id="A0AAP0EDN0"/>
<dbReference type="PANTHER" id="PTHR48413:SF1">
    <property type="entry name" value="PROTEIN HEAT-STRESS-ASSOCIATED 32"/>
    <property type="match status" value="1"/>
</dbReference>
<comment type="caution">
    <text evidence="1">The sequence shown here is derived from an EMBL/GenBank/DDBJ whole genome shotgun (WGS) entry which is preliminary data.</text>
</comment>
<name>A0AAP0EDN0_9MAGN</name>
<organism evidence="1 2">
    <name type="scientific">Stephania yunnanensis</name>
    <dbReference type="NCBI Taxonomy" id="152371"/>
    <lineage>
        <taxon>Eukaryota</taxon>
        <taxon>Viridiplantae</taxon>
        <taxon>Streptophyta</taxon>
        <taxon>Embryophyta</taxon>
        <taxon>Tracheophyta</taxon>
        <taxon>Spermatophyta</taxon>
        <taxon>Magnoliopsida</taxon>
        <taxon>Ranunculales</taxon>
        <taxon>Menispermaceae</taxon>
        <taxon>Menispermoideae</taxon>
        <taxon>Cissampelideae</taxon>
        <taxon>Stephania</taxon>
    </lineage>
</organism>
<dbReference type="PANTHER" id="PTHR48413">
    <property type="match status" value="1"/>
</dbReference>
<gene>
    <name evidence="1" type="ORF">Syun_029433</name>
</gene>
<evidence type="ECO:0000313" key="1">
    <source>
        <dbReference type="EMBL" id="KAK9087039.1"/>
    </source>
</evidence>
<dbReference type="Proteomes" id="UP001420932">
    <property type="component" value="Unassembled WGS sequence"/>
</dbReference>
<sequence length="92" mass="11204">MELSLYYSSATLHSLKPKIDEPRWKSFFEDEDRPEKPRRYGVTEIRGPHYSLLTRPTIQLKSMGETERLRERRFRPKFHVPDLESLHYRLWA</sequence>
<dbReference type="EMBL" id="JBBNAF010000013">
    <property type="protein sequence ID" value="KAK9087039.1"/>
    <property type="molecule type" value="Genomic_DNA"/>
</dbReference>
<proteinExistence type="predicted"/>
<accession>A0AAP0EDN0</accession>